<dbReference type="CDD" id="cd17321">
    <property type="entry name" value="MFS_MMR_MDR_like"/>
    <property type="match status" value="1"/>
</dbReference>
<sequence length="514" mass="51909">MSWSVPDVRGRNIRARGKTGGSVTTSTNPPRRFHRNPLVILTVVASVGFVTALDNTVVAVIAPSVGEDFAMDLGTLQWVSIAYMLPYAGLVLVAGAVLDRLGDRALLAGLVLFCAGAVLCGLSWNAVPLLLGRVLQGVAAAVIVPGTLGLLRTELPGGWRATAAATWTAALAAALASGPWLGGLVARHAHWSWIFHGNVLFVAPAVALFLTRGVPDRGGGRRDPVRLSAALAVTTGLTLLLTALVTSAEGELGVRSAVLLGGAGGAVLCGFVLAERRSSAPLVPARLVTGRVFLGANSLLVLWGLGISGVVFFTPLLHQRYLGLAPDSAGLPLVLVAVGVVLATPFVPRATRAFGVAAVVACGLATVSVGLFLLAGVNHLPQLLPRFPALLVIGLGSALTAPLTSHALEASGESEAGGASGVLTASREVSSAFGVALIGAVVSVVLARGLASGLDRPEALASGYTHGLVVAAVLQGIAALAALPLLRPEDPERGGGSGETDPAPEVSAAREGGV</sequence>
<keyword evidence="3 6" id="KW-1133">Transmembrane helix</keyword>
<dbReference type="AlphaFoldDB" id="A0A2T0GVP3"/>
<evidence type="ECO:0000313" key="8">
    <source>
        <dbReference type="EMBL" id="PRW63174.1"/>
    </source>
</evidence>
<feature type="transmembrane region" description="Helical" evidence="6">
    <location>
        <begin position="163"/>
        <end position="181"/>
    </location>
</feature>
<dbReference type="Gene3D" id="1.20.1720.10">
    <property type="entry name" value="Multidrug resistance protein D"/>
    <property type="match status" value="1"/>
</dbReference>
<evidence type="ECO:0000256" key="2">
    <source>
        <dbReference type="ARBA" id="ARBA00022692"/>
    </source>
</evidence>
<dbReference type="InterPro" id="IPR020846">
    <property type="entry name" value="MFS_dom"/>
</dbReference>
<dbReference type="GO" id="GO:0005886">
    <property type="term" value="C:plasma membrane"/>
    <property type="evidence" value="ECO:0007669"/>
    <property type="project" value="UniProtKB-SubCell"/>
</dbReference>
<gene>
    <name evidence="8" type="ORF">CEP50_11470</name>
</gene>
<comment type="subcellular location">
    <subcellularLocation>
        <location evidence="1">Cell membrane</location>
        <topology evidence="1">Multi-pass membrane protein</topology>
    </subcellularLocation>
</comment>
<feature type="domain" description="Major facilitator superfamily (MFS) profile" evidence="7">
    <location>
        <begin position="40"/>
        <end position="490"/>
    </location>
</feature>
<dbReference type="Proteomes" id="UP000239352">
    <property type="component" value="Unassembled WGS sequence"/>
</dbReference>
<feature type="transmembrane region" description="Helical" evidence="6">
    <location>
        <begin position="193"/>
        <end position="215"/>
    </location>
</feature>
<dbReference type="Pfam" id="PF07690">
    <property type="entry name" value="MFS_1"/>
    <property type="match status" value="1"/>
</dbReference>
<dbReference type="STRING" id="1050202.GCA_000384035_02699"/>
<dbReference type="PROSITE" id="PS50850">
    <property type="entry name" value="MFS"/>
    <property type="match status" value="1"/>
</dbReference>
<feature type="region of interest" description="Disordered" evidence="5">
    <location>
        <begin position="1"/>
        <end position="30"/>
    </location>
</feature>
<keyword evidence="2 6" id="KW-0812">Transmembrane</keyword>
<evidence type="ECO:0000256" key="4">
    <source>
        <dbReference type="ARBA" id="ARBA00023136"/>
    </source>
</evidence>
<feature type="transmembrane region" description="Helical" evidence="6">
    <location>
        <begin position="429"/>
        <end position="451"/>
    </location>
</feature>
<dbReference type="Gene3D" id="1.20.1250.20">
    <property type="entry name" value="MFS general substrate transporter like domains"/>
    <property type="match status" value="1"/>
</dbReference>
<feature type="transmembrane region" description="Helical" evidence="6">
    <location>
        <begin position="252"/>
        <end position="274"/>
    </location>
</feature>
<evidence type="ECO:0000256" key="3">
    <source>
        <dbReference type="ARBA" id="ARBA00022989"/>
    </source>
</evidence>
<evidence type="ECO:0000259" key="7">
    <source>
        <dbReference type="PROSITE" id="PS50850"/>
    </source>
</evidence>
<dbReference type="InterPro" id="IPR011701">
    <property type="entry name" value="MFS"/>
</dbReference>
<feature type="transmembrane region" description="Helical" evidence="6">
    <location>
        <begin position="329"/>
        <end position="347"/>
    </location>
</feature>
<feature type="transmembrane region" description="Helical" evidence="6">
    <location>
        <begin position="81"/>
        <end position="98"/>
    </location>
</feature>
<proteinExistence type="predicted"/>
<feature type="transmembrane region" description="Helical" evidence="6">
    <location>
        <begin position="387"/>
        <end position="408"/>
    </location>
</feature>
<feature type="transmembrane region" description="Helical" evidence="6">
    <location>
        <begin position="105"/>
        <end position="124"/>
    </location>
</feature>
<evidence type="ECO:0000256" key="1">
    <source>
        <dbReference type="ARBA" id="ARBA00004651"/>
    </source>
</evidence>
<dbReference type="InterPro" id="IPR036259">
    <property type="entry name" value="MFS_trans_sf"/>
</dbReference>
<feature type="transmembrane region" description="Helical" evidence="6">
    <location>
        <begin position="38"/>
        <end position="61"/>
    </location>
</feature>
<feature type="transmembrane region" description="Helical" evidence="6">
    <location>
        <begin position="463"/>
        <end position="486"/>
    </location>
</feature>
<accession>A0A2T0GVP3</accession>
<feature type="transmembrane region" description="Helical" evidence="6">
    <location>
        <begin position="130"/>
        <end position="151"/>
    </location>
</feature>
<evidence type="ECO:0000313" key="9">
    <source>
        <dbReference type="Proteomes" id="UP000239352"/>
    </source>
</evidence>
<evidence type="ECO:0000256" key="6">
    <source>
        <dbReference type="SAM" id="Phobius"/>
    </source>
</evidence>
<feature type="region of interest" description="Disordered" evidence="5">
    <location>
        <begin position="488"/>
        <end position="514"/>
    </location>
</feature>
<dbReference type="SUPFAM" id="SSF103473">
    <property type="entry name" value="MFS general substrate transporter"/>
    <property type="match status" value="1"/>
</dbReference>
<keyword evidence="4 6" id="KW-0472">Membrane</keyword>
<dbReference type="PANTHER" id="PTHR42718:SF49">
    <property type="entry name" value="EXPORT PROTEIN"/>
    <property type="match status" value="1"/>
</dbReference>
<evidence type="ECO:0000256" key="5">
    <source>
        <dbReference type="SAM" id="MobiDB-lite"/>
    </source>
</evidence>
<comment type="caution">
    <text evidence="8">The sequence shown here is derived from an EMBL/GenBank/DDBJ whole genome shotgun (WGS) entry which is preliminary data.</text>
</comment>
<dbReference type="EMBL" id="PVSR01000018">
    <property type="protein sequence ID" value="PRW63174.1"/>
    <property type="molecule type" value="Genomic_DNA"/>
</dbReference>
<feature type="transmembrane region" description="Helical" evidence="6">
    <location>
        <begin position="227"/>
        <end position="246"/>
    </location>
</feature>
<organism evidence="8 9">
    <name type="scientific">Actinopolyspora mortivallis</name>
    <dbReference type="NCBI Taxonomy" id="33906"/>
    <lineage>
        <taxon>Bacteria</taxon>
        <taxon>Bacillati</taxon>
        <taxon>Actinomycetota</taxon>
        <taxon>Actinomycetes</taxon>
        <taxon>Actinopolysporales</taxon>
        <taxon>Actinopolysporaceae</taxon>
        <taxon>Actinopolyspora</taxon>
    </lineage>
</organism>
<dbReference type="PANTHER" id="PTHR42718">
    <property type="entry name" value="MAJOR FACILITATOR SUPERFAMILY MULTIDRUG TRANSPORTER MFSC"/>
    <property type="match status" value="1"/>
</dbReference>
<dbReference type="PRINTS" id="PR01036">
    <property type="entry name" value="TCRTETB"/>
</dbReference>
<keyword evidence="9" id="KW-1185">Reference proteome</keyword>
<feature type="transmembrane region" description="Helical" evidence="6">
    <location>
        <begin position="354"/>
        <end position="375"/>
    </location>
</feature>
<feature type="transmembrane region" description="Helical" evidence="6">
    <location>
        <begin position="294"/>
        <end position="317"/>
    </location>
</feature>
<protein>
    <submittedName>
        <fullName evidence="8">MFS transporter</fullName>
    </submittedName>
</protein>
<dbReference type="GO" id="GO:0022857">
    <property type="term" value="F:transmembrane transporter activity"/>
    <property type="evidence" value="ECO:0007669"/>
    <property type="project" value="InterPro"/>
</dbReference>
<dbReference type="InParanoid" id="A0A2T0GVP3"/>
<name>A0A2T0GVP3_ACTMO</name>
<reference evidence="8 9" key="1">
    <citation type="submission" date="2018-03" db="EMBL/GenBank/DDBJ databases">
        <title>Actinopolyspora mortivallis from Sahara, screening for active biomolecules.</title>
        <authorList>
            <person name="Selama O."/>
            <person name="Wellington E.M.H."/>
            <person name="Hacene H."/>
        </authorList>
    </citation>
    <scope>NUCLEOTIDE SEQUENCE [LARGE SCALE GENOMIC DNA]</scope>
    <source>
        <strain evidence="8 9">M5A</strain>
    </source>
</reference>